<evidence type="ECO:0000313" key="5">
    <source>
        <dbReference type="Proteomes" id="UP000190027"/>
    </source>
</evidence>
<evidence type="ECO:0000256" key="1">
    <source>
        <dbReference type="PROSITE-ProRule" id="PRU00169"/>
    </source>
</evidence>
<evidence type="ECO:0000259" key="2">
    <source>
        <dbReference type="PROSITE" id="PS50110"/>
    </source>
</evidence>
<gene>
    <name evidence="4" type="ORF">SAMN02745704_01128</name>
</gene>
<dbReference type="AlphaFoldDB" id="A0A1T4WM10"/>
<dbReference type="Pfam" id="PF00072">
    <property type="entry name" value="Response_reg"/>
    <property type="match status" value="1"/>
</dbReference>
<dbReference type="SUPFAM" id="SSF109604">
    <property type="entry name" value="HD-domain/PDEase-like"/>
    <property type="match status" value="1"/>
</dbReference>
<dbReference type="Proteomes" id="UP000190027">
    <property type="component" value="Unassembled WGS sequence"/>
</dbReference>
<dbReference type="OrthoDB" id="9769359at2"/>
<keyword evidence="1" id="KW-0597">Phosphoprotein</keyword>
<dbReference type="SUPFAM" id="SSF52172">
    <property type="entry name" value="CheY-like"/>
    <property type="match status" value="1"/>
</dbReference>
<dbReference type="GO" id="GO:0000160">
    <property type="term" value="P:phosphorelay signal transduction system"/>
    <property type="evidence" value="ECO:0007669"/>
    <property type="project" value="InterPro"/>
</dbReference>
<dbReference type="EMBL" id="FUYC01000003">
    <property type="protein sequence ID" value="SKA78400.1"/>
    <property type="molecule type" value="Genomic_DNA"/>
</dbReference>
<dbReference type="STRING" id="1121449.SAMN02745704_01128"/>
<dbReference type="Gene3D" id="3.40.50.2300">
    <property type="match status" value="1"/>
</dbReference>
<dbReference type="CDD" id="cd17546">
    <property type="entry name" value="REC_hyHK_CKI1_RcsC-like"/>
    <property type="match status" value="1"/>
</dbReference>
<dbReference type="SMART" id="SM00448">
    <property type="entry name" value="REC"/>
    <property type="match status" value="1"/>
</dbReference>
<dbReference type="InterPro" id="IPR037522">
    <property type="entry name" value="HD_GYP_dom"/>
</dbReference>
<proteinExistence type="predicted"/>
<dbReference type="PANTHER" id="PTHR45228:SF5">
    <property type="entry name" value="CYCLIC DI-GMP PHOSPHODIESTERASE VC_1348-RELATED"/>
    <property type="match status" value="1"/>
</dbReference>
<dbReference type="Pfam" id="PF13487">
    <property type="entry name" value="HD_5"/>
    <property type="match status" value="1"/>
</dbReference>
<evidence type="ECO:0000313" key="4">
    <source>
        <dbReference type="EMBL" id="SKA78400.1"/>
    </source>
</evidence>
<sequence length="348" mass="39793">MVNWDLEKANTVLVVEDSRFQRKTLVRQLKGWDFDILEASNGKEGLEQFERHSPKLVITDLEMPVMDGFDVIRSIRKYELNYTYIIVLTALADKENLVKALEVGADDFIIKPVNLEELKVRLGAAERIFRLQSQDKLIFALAQLADCRSEETGNHLRRVKICTRLLCEDLAHNGFDVLTSARIGTIESMSVLHDIGKVAIPDSVLNKPGKYTKLEFRIMKKHTEVGGQLLEDIYQETGSEQLRVAKDIVMHHHEKWDGTGYPHQLKGEEIPLSARIVSLADVFDALGSERCYKPSFSREKCHDIIVSERGRHFDPDVVDAFLRQEDELWVVLQQLRDSFDGCESEEIA</sequence>
<evidence type="ECO:0000259" key="3">
    <source>
        <dbReference type="PROSITE" id="PS51832"/>
    </source>
</evidence>
<name>A0A1T4WM10_9BACT</name>
<dbReference type="PROSITE" id="PS50110">
    <property type="entry name" value="RESPONSE_REGULATORY"/>
    <property type="match status" value="1"/>
</dbReference>
<feature type="domain" description="Response regulatory" evidence="2">
    <location>
        <begin position="11"/>
        <end position="126"/>
    </location>
</feature>
<dbReference type="InterPro" id="IPR052020">
    <property type="entry name" value="Cyclic_di-GMP/3'3'-cGAMP_PDE"/>
</dbReference>
<accession>A0A1T4WM10</accession>
<dbReference type="RefSeq" id="WP_078716694.1">
    <property type="nucleotide sequence ID" value="NZ_FUYC01000003.1"/>
</dbReference>
<dbReference type="CDD" id="cd00077">
    <property type="entry name" value="HDc"/>
    <property type="match status" value="1"/>
</dbReference>
<dbReference type="PANTHER" id="PTHR45228">
    <property type="entry name" value="CYCLIC DI-GMP PHOSPHODIESTERASE TM_0186-RELATED"/>
    <property type="match status" value="1"/>
</dbReference>
<dbReference type="SMART" id="SM00471">
    <property type="entry name" value="HDc"/>
    <property type="match status" value="1"/>
</dbReference>
<dbReference type="InterPro" id="IPR003607">
    <property type="entry name" value="HD/PDEase_dom"/>
</dbReference>
<dbReference type="InterPro" id="IPR001789">
    <property type="entry name" value="Sig_transdc_resp-reg_receiver"/>
</dbReference>
<feature type="domain" description="HD-GYP" evidence="3">
    <location>
        <begin position="130"/>
        <end position="337"/>
    </location>
</feature>
<reference evidence="4 5" key="1">
    <citation type="submission" date="2017-02" db="EMBL/GenBank/DDBJ databases">
        <authorList>
            <person name="Peterson S.W."/>
        </authorList>
    </citation>
    <scope>NUCLEOTIDE SEQUENCE [LARGE SCALE GENOMIC DNA]</scope>
    <source>
        <strain evidence="4 5">DSM 16080</strain>
    </source>
</reference>
<feature type="modified residue" description="4-aspartylphosphate" evidence="1">
    <location>
        <position position="60"/>
    </location>
</feature>
<keyword evidence="5" id="KW-1185">Reference proteome</keyword>
<organism evidence="4 5">
    <name type="scientific">Paucidesulfovibrio gracilis DSM 16080</name>
    <dbReference type="NCBI Taxonomy" id="1121449"/>
    <lineage>
        <taxon>Bacteria</taxon>
        <taxon>Pseudomonadati</taxon>
        <taxon>Thermodesulfobacteriota</taxon>
        <taxon>Desulfovibrionia</taxon>
        <taxon>Desulfovibrionales</taxon>
        <taxon>Desulfovibrionaceae</taxon>
        <taxon>Paucidesulfovibrio</taxon>
    </lineage>
</organism>
<dbReference type="InterPro" id="IPR011006">
    <property type="entry name" value="CheY-like_superfamily"/>
</dbReference>
<dbReference type="Gene3D" id="1.10.3210.10">
    <property type="entry name" value="Hypothetical protein af1432"/>
    <property type="match status" value="1"/>
</dbReference>
<dbReference type="PROSITE" id="PS51832">
    <property type="entry name" value="HD_GYP"/>
    <property type="match status" value="1"/>
</dbReference>
<protein>
    <submittedName>
        <fullName evidence="4">Putative two-component system response regulator</fullName>
    </submittedName>
</protein>